<dbReference type="AlphaFoldDB" id="B9L8M5"/>
<dbReference type="KEGG" id="nam:NAMH_0567"/>
<evidence type="ECO:0000313" key="1">
    <source>
        <dbReference type="EMBL" id="ACM92388.1"/>
    </source>
</evidence>
<proteinExistence type="predicted"/>
<protein>
    <submittedName>
        <fullName evidence="1">Uncharacterized protein</fullName>
    </submittedName>
</protein>
<accession>B9L8M5</accession>
<sequence length="232" mass="26796">MIISIGNLPLKDIKADVFLHPVKYKESIAYEPMAEEAVIALIAKHFTYDNVPEKVKEYFDEMDDGYLFGESNFDEFDLEKLQKGKILIGKDVLLHPKLENIKKFLCLLRDFAGFEIEGIDLPVFFEPSDPILEEIVEVEKEYEIELDEIEELDTFDGSVVYCCSDRFVVKEDEILCSQQFVIANKIKSLEILVDGENKKLHKLKDLKGTFGIILKDTDDYPFKRVKIQNKEG</sequence>
<dbReference type="EMBL" id="CP001279">
    <property type="protein sequence ID" value="ACM92388.1"/>
    <property type="molecule type" value="Genomic_DNA"/>
</dbReference>
<organism evidence="1 2">
    <name type="scientific">Nautilia profundicola (strain ATCC BAA-1463 / DSM 18972 / AmH)</name>
    <dbReference type="NCBI Taxonomy" id="598659"/>
    <lineage>
        <taxon>Bacteria</taxon>
        <taxon>Pseudomonadati</taxon>
        <taxon>Campylobacterota</taxon>
        <taxon>Epsilonproteobacteria</taxon>
        <taxon>Nautiliales</taxon>
        <taxon>Nautiliaceae</taxon>
        <taxon>Nautilia</taxon>
    </lineage>
</organism>
<reference evidence="1 2" key="1">
    <citation type="journal article" date="2009" name="PLoS Genet.">
        <title>Adaptations to submarine hydrothermal environments exemplified by the genome of Nautilia profundicola.</title>
        <authorList>
            <person name="Campbell B.J."/>
            <person name="Smith J.L."/>
            <person name="Hanson T.E."/>
            <person name="Klotz M.G."/>
            <person name="Stein L.Y."/>
            <person name="Lee C.K."/>
            <person name="Wu D."/>
            <person name="Robinson J.M."/>
            <person name="Khouri H.M."/>
            <person name="Eisen J.A."/>
            <person name="Cary S.C."/>
        </authorList>
    </citation>
    <scope>NUCLEOTIDE SEQUENCE [LARGE SCALE GENOMIC DNA]</scope>
    <source>
        <strain evidence="2">ATCC BAA-1463 / DSM 18972 / AmH</strain>
    </source>
</reference>
<dbReference type="HOGENOM" id="CLU_1193836_0_0_7"/>
<evidence type="ECO:0000313" key="2">
    <source>
        <dbReference type="Proteomes" id="UP000000448"/>
    </source>
</evidence>
<name>B9L8M5_NAUPA</name>
<dbReference type="RefSeq" id="WP_012663759.1">
    <property type="nucleotide sequence ID" value="NC_012115.1"/>
</dbReference>
<dbReference type="OrthoDB" id="5326713at2"/>
<dbReference type="Proteomes" id="UP000000448">
    <property type="component" value="Chromosome"/>
</dbReference>
<gene>
    <name evidence="1" type="ordered locus">NAMH_0567</name>
</gene>
<dbReference type="STRING" id="598659.NAMH_0567"/>
<dbReference type="eggNOG" id="COG1034">
    <property type="taxonomic scope" value="Bacteria"/>
</dbReference>
<keyword evidence="2" id="KW-1185">Reference proteome</keyword>